<organism evidence="2 3">
    <name type="scientific">Candidatus Roizmanbacteria bacterium GW2011_GWC2_35_12</name>
    <dbReference type="NCBI Taxonomy" id="1618485"/>
    <lineage>
        <taxon>Bacteria</taxon>
        <taxon>Candidatus Roizmaniibacteriota</taxon>
    </lineage>
</organism>
<accession>A0A0G0DVY6</accession>
<dbReference type="Proteomes" id="UP000034127">
    <property type="component" value="Unassembled WGS sequence"/>
</dbReference>
<protein>
    <submittedName>
        <fullName evidence="2">Uncharacterized protein</fullName>
    </submittedName>
</protein>
<keyword evidence="1" id="KW-0472">Membrane</keyword>
<keyword evidence="1" id="KW-0812">Transmembrane</keyword>
<keyword evidence="1" id="KW-1133">Transmembrane helix</keyword>
<evidence type="ECO:0000313" key="2">
    <source>
        <dbReference type="EMBL" id="KKP67165.1"/>
    </source>
</evidence>
<evidence type="ECO:0000313" key="3">
    <source>
        <dbReference type="Proteomes" id="UP000034127"/>
    </source>
</evidence>
<name>A0A0G0DVY6_9BACT</name>
<evidence type="ECO:0000256" key="1">
    <source>
        <dbReference type="SAM" id="Phobius"/>
    </source>
</evidence>
<sequence length="55" mass="6380">MYYFNQIKIQGQSLFLLLLFIAIMILLLTVIGGKADIKELNITVLHEVLRFTLKK</sequence>
<dbReference type="AlphaFoldDB" id="A0A0G0DVY6"/>
<feature type="transmembrane region" description="Helical" evidence="1">
    <location>
        <begin position="12"/>
        <end position="31"/>
    </location>
</feature>
<gene>
    <name evidence="2" type="ORF">UR63_C0020G0037</name>
</gene>
<proteinExistence type="predicted"/>
<reference evidence="2 3" key="1">
    <citation type="journal article" date="2015" name="Nature">
        <title>rRNA introns, odd ribosomes, and small enigmatic genomes across a large radiation of phyla.</title>
        <authorList>
            <person name="Brown C.T."/>
            <person name="Hug L.A."/>
            <person name="Thomas B.C."/>
            <person name="Sharon I."/>
            <person name="Castelle C.J."/>
            <person name="Singh A."/>
            <person name="Wilkins M.J."/>
            <person name="Williams K.H."/>
            <person name="Banfield J.F."/>
        </authorList>
    </citation>
    <scope>NUCLEOTIDE SEQUENCE [LARGE SCALE GENOMIC DNA]</scope>
</reference>
<comment type="caution">
    <text evidence="2">The sequence shown here is derived from an EMBL/GenBank/DDBJ whole genome shotgun (WGS) entry which is preliminary data.</text>
</comment>
<dbReference type="EMBL" id="LBPX01000020">
    <property type="protein sequence ID" value="KKP67165.1"/>
    <property type="molecule type" value="Genomic_DNA"/>
</dbReference>